<name>A0A1D8K7B8_9GAMM</name>
<dbReference type="EMBL" id="CP017448">
    <property type="protein sequence ID" value="AOV16830.1"/>
    <property type="molecule type" value="Genomic_DNA"/>
</dbReference>
<dbReference type="SUPFAM" id="SSF53335">
    <property type="entry name" value="S-adenosyl-L-methionine-dependent methyltransferases"/>
    <property type="match status" value="1"/>
</dbReference>
<gene>
    <name evidence="1" type="ORF">BJI67_06945</name>
</gene>
<dbReference type="Gene3D" id="3.40.50.150">
    <property type="entry name" value="Vaccinia Virus protein VP39"/>
    <property type="match status" value="1"/>
</dbReference>
<reference evidence="1 2" key="1">
    <citation type="submission" date="2016-09" db="EMBL/GenBank/DDBJ databases">
        <title>Acidihalobacter prosperus V6 (DSM14174).</title>
        <authorList>
            <person name="Khaleque H.N."/>
            <person name="Ramsay J.P."/>
            <person name="Murphy R.J.T."/>
            <person name="Kaksonen A.H."/>
            <person name="Boxall N.J."/>
            <person name="Watkin E.L.J."/>
        </authorList>
    </citation>
    <scope>NUCLEOTIDE SEQUENCE [LARGE SCALE GENOMIC DNA]</scope>
    <source>
        <strain evidence="1 2">V6</strain>
    </source>
</reference>
<organism evidence="1 2">
    <name type="scientific">Acidihalobacter aeolianus</name>
    <dbReference type="NCBI Taxonomy" id="2792603"/>
    <lineage>
        <taxon>Bacteria</taxon>
        <taxon>Pseudomonadati</taxon>
        <taxon>Pseudomonadota</taxon>
        <taxon>Gammaproteobacteria</taxon>
        <taxon>Chromatiales</taxon>
        <taxon>Ectothiorhodospiraceae</taxon>
        <taxon>Acidihalobacter</taxon>
    </lineage>
</organism>
<evidence type="ECO:0008006" key="3">
    <source>
        <dbReference type="Google" id="ProtNLM"/>
    </source>
</evidence>
<dbReference type="InterPro" id="IPR029063">
    <property type="entry name" value="SAM-dependent_MTases_sf"/>
</dbReference>
<dbReference type="KEGG" id="aaeo:BJI67_06945"/>
<dbReference type="Proteomes" id="UP000095342">
    <property type="component" value="Chromosome"/>
</dbReference>
<accession>A0A1D8K7B8</accession>
<protein>
    <recommendedName>
        <fullName evidence="3">Methyltransferase domain-containing protein</fullName>
    </recommendedName>
</protein>
<proteinExistence type="predicted"/>
<dbReference type="Pfam" id="PF13489">
    <property type="entry name" value="Methyltransf_23"/>
    <property type="match status" value="1"/>
</dbReference>
<evidence type="ECO:0000313" key="2">
    <source>
        <dbReference type="Proteomes" id="UP000095342"/>
    </source>
</evidence>
<dbReference type="AlphaFoldDB" id="A0A1D8K7B8"/>
<sequence>MEYIMGRSSNDATDRTHEQIREHYEIEKDLAKQLMGASKSERRHLYASLYDELYKRVSHHPQLIRKTSPAETQRAIDRQLKFLSQFLTKDSIFVEVGAGDCALSFEVAKQVKWVYAIDVSEEVTRSEDSPPNFQLILSDGCSILNTSIKANVIYSNQLMEHLHPDDALEQLNNIYGALNAGGCYVCVTPNRLTGPHDISMYFDNVASGFHLKEYSISELTSLFLNVGFTRVDLYALIKGRQIKIPIRMIYIVEKVLDAMPTKIGKMMAKSSLFRGILNSRVVGIRQ</sequence>
<keyword evidence="2" id="KW-1185">Reference proteome</keyword>
<evidence type="ECO:0000313" key="1">
    <source>
        <dbReference type="EMBL" id="AOV16830.1"/>
    </source>
</evidence>